<feature type="transmembrane region" description="Helical" evidence="1">
    <location>
        <begin position="50"/>
        <end position="73"/>
    </location>
</feature>
<keyword evidence="1" id="KW-0812">Transmembrane</keyword>
<feature type="transmembrane region" description="Helical" evidence="1">
    <location>
        <begin position="85"/>
        <end position="105"/>
    </location>
</feature>
<gene>
    <name evidence="2" type="ORF">FRZ54_10395</name>
</gene>
<protein>
    <submittedName>
        <fullName evidence="2">Uncharacterized protein</fullName>
    </submittedName>
</protein>
<name>A0A5B8UV08_9SPHI</name>
<keyword evidence="1" id="KW-0472">Membrane</keyword>
<keyword evidence="1" id="KW-1133">Transmembrane helix</keyword>
<evidence type="ECO:0000313" key="2">
    <source>
        <dbReference type="EMBL" id="QEC62970.1"/>
    </source>
</evidence>
<accession>A0A5B8UV08</accession>
<dbReference type="EMBL" id="CP042436">
    <property type="protein sequence ID" value="QEC62970.1"/>
    <property type="molecule type" value="Genomic_DNA"/>
</dbReference>
<dbReference type="KEGG" id="mgin:FRZ54_10395"/>
<feature type="transmembrane region" description="Helical" evidence="1">
    <location>
        <begin position="21"/>
        <end position="38"/>
    </location>
</feature>
<evidence type="ECO:0000256" key="1">
    <source>
        <dbReference type="SAM" id="Phobius"/>
    </source>
</evidence>
<reference evidence="2 3" key="1">
    <citation type="journal article" date="2017" name="Curr. Microbiol.">
        <title>Mucilaginibacter ginsenosidivorans sp. nov., Isolated from Soil of Ginseng Field.</title>
        <authorList>
            <person name="Kim M.M."/>
            <person name="Siddiqi M.Z."/>
            <person name="Im W.T."/>
        </authorList>
    </citation>
    <scope>NUCLEOTIDE SEQUENCE [LARGE SCALE GENOMIC DNA]</scope>
    <source>
        <strain evidence="2 3">Gsoil 3017</strain>
    </source>
</reference>
<proteinExistence type="predicted"/>
<dbReference type="AlphaFoldDB" id="A0A5B8UV08"/>
<organism evidence="2 3">
    <name type="scientific">Mucilaginibacter ginsenosidivorans</name>
    <dbReference type="NCBI Taxonomy" id="398053"/>
    <lineage>
        <taxon>Bacteria</taxon>
        <taxon>Pseudomonadati</taxon>
        <taxon>Bacteroidota</taxon>
        <taxon>Sphingobacteriia</taxon>
        <taxon>Sphingobacteriales</taxon>
        <taxon>Sphingobacteriaceae</taxon>
        <taxon>Mucilaginibacter</taxon>
    </lineage>
</organism>
<sequence length="109" mass="12437">MTETINPEIYELKGIRLRAKVFLVLQALGFLCAAYLVHDSFDFVFDETKWLLIFIAVVIYLLFFAVATLRIAFKKTLRTGAAKAMLTAIFILDIIPVFILMLVTLTDIF</sequence>
<dbReference type="RefSeq" id="WP_147031546.1">
    <property type="nucleotide sequence ID" value="NZ_CP042436.1"/>
</dbReference>
<dbReference type="Proteomes" id="UP000321479">
    <property type="component" value="Chromosome"/>
</dbReference>
<evidence type="ECO:0000313" key="3">
    <source>
        <dbReference type="Proteomes" id="UP000321479"/>
    </source>
</evidence>
<keyword evidence="3" id="KW-1185">Reference proteome</keyword>